<proteinExistence type="predicted"/>
<dbReference type="AlphaFoldDB" id="A0AAP0X5Q5"/>
<protein>
    <recommendedName>
        <fullName evidence="3">F-box associated domain-containing protein</fullName>
    </recommendedName>
</protein>
<dbReference type="EMBL" id="JBBPBK010000005">
    <property type="protein sequence ID" value="KAK9286000.1"/>
    <property type="molecule type" value="Genomic_DNA"/>
</dbReference>
<organism evidence="1 2">
    <name type="scientific">Liquidambar formosana</name>
    <name type="common">Formosan gum</name>
    <dbReference type="NCBI Taxonomy" id="63359"/>
    <lineage>
        <taxon>Eukaryota</taxon>
        <taxon>Viridiplantae</taxon>
        <taxon>Streptophyta</taxon>
        <taxon>Embryophyta</taxon>
        <taxon>Tracheophyta</taxon>
        <taxon>Spermatophyta</taxon>
        <taxon>Magnoliopsida</taxon>
        <taxon>eudicotyledons</taxon>
        <taxon>Gunneridae</taxon>
        <taxon>Pentapetalae</taxon>
        <taxon>Saxifragales</taxon>
        <taxon>Altingiaceae</taxon>
        <taxon>Liquidambar</taxon>
    </lineage>
</organism>
<dbReference type="Proteomes" id="UP001415857">
    <property type="component" value="Unassembled WGS sequence"/>
</dbReference>
<reference evidence="1 2" key="1">
    <citation type="journal article" date="2024" name="Plant J.">
        <title>Genome sequences and population genomics reveal climatic adaptation and genomic divergence between two closely related sweetgum species.</title>
        <authorList>
            <person name="Xu W.Q."/>
            <person name="Ren C.Q."/>
            <person name="Zhang X.Y."/>
            <person name="Comes H.P."/>
            <person name="Liu X.H."/>
            <person name="Li Y.G."/>
            <person name="Kettle C.J."/>
            <person name="Jalonen R."/>
            <person name="Gaisberger H."/>
            <person name="Ma Y.Z."/>
            <person name="Qiu Y.X."/>
        </authorList>
    </citation>
    <scope>NUCLEOTIDE SEQUENCE [LARGE SCALE GENOMIC DNA]</scope>
    <source>
        <strain evidence="1">Hangzhou</strain>
    </source>
</reference>
<keyword evidence="2" id="KW-1185">Reference proteome</keyword>
<comment type="caution">
    <text evidence="1">The sequence shown here is derived from an EMBL/GenBank/DDBJ whole genome shotgun (WGS) entry which is preliminary data.</text>
</comment>
<gene>
    <name evidence="1" type="ORF">L1049_025203</name>
</gene>
<evidence type="ECO:0000313" key="2">
    <source>
        <dbReference type="Proteomes" id="UP001415857"/>
    </source>
</evidence>
<dbReference type="InterPro" id="IPR017451">
    <property type="entry name" value="F-box-assoc_interact_dom"/>
</dbReference>
<accession>A0AAP0X5Q5</accession>
<sequence length="104" mass="12164">MNGAVHWVGHHSLTPDENLIITFNVGDEVFEKMMLPMNLVCQEDTSIAVCRGMFSLFQYDKHSWICSLSHRCSIWVMNEHGVEESWAKQFSIDTREGIWEDWED</sequence>
<name>A0AAP0X5Q5_LIQFO</name>
<dbReference type="NCBIfam" id="TIGR01640">
    <property type="entry name" value="F_box_assoc_1"/>
    <property type="match status" value="1"/>
</dbReference>
<evidence type="ECO:0000313" key="1">
    <source>
        <dbReference type="EMBL" id="KAK9286000.1"/>
    </source>
</evidence>
<evidence type="ECO:0008006" key="3">
    <source>
        <dbReference type="Google" id="ProtNLM"/>
    </source>
</evidence>